<proteinExistence type="predicted"/>
<sequence length="135" mass="14486">MNGTACECVMKGVLFRAVSADPASLETRRWVLCGFNPVRDFQHPHANGSVMYSRPPLLGATGSKQTHSVSKTSARIEAAGPCANVSDITPGLRASEVCQTESWLERSTFLRSGDYITIRSICTHPGIVCAIAEAC</sequence>
<evidence type="ECO:0000313" key="1">
    <source>
        <dbReference type="EMBL" id="KIK96639.1"/>
    </source>
</evidence>
<accession>A0A0D0E5H9</accession>
<dbReference type="HOGENOM" id="CLU_1886421_0_0_1"/>
<dbReference type="InParanoid" id="A0A0D0E5H9"/>
<dbReference type="AlphaFoldDB" id="A0A0D0E5H9"/>
<reference evidence="1 2" key="1">
    <citation type="submission" date="2014-04" db="EMBL/GenBank/DDBJ databases">
        <authorList>
            <consortium name="DOE Joint Genome Institute"/>
            <person name="Kuo A."/>
            <person name="Kohler A."/>
            <person name="Jargeat P."/>
            <person name="Nagy L.G."/>
            <person name="Floudas D."/>
            <person name="Copeland A."/>
            <person name="Barry K.W."/>
            <person name="Cichocki N."/>
            <person name="Veneault-Fourrey C."/>
            <person name="LaButti K."/>
            <person name="Lindquist E.A."/>
            <person name="Lipzen A."/>
            <person name="Lundell T."/>
            <person name="Morin E."/>
            <person name="Murat C."/>
            <person name="Sun H."/>
            <person name="Tunlid A."/>
            <person name="Henrissat B."/>
            <person name="Grigoriev I.V."/>
            <person name="Hibbett D.S."/>
            <person name="Martin F."/>
            <person name="Nordberg H.P."/>
            <person name="Cantor M.N."/>
            <person name="Hua S.X."/>
        </authorList>
    </citation>
    <scope>NUCLEOTIDE SEQUENCE [LARGE SCALE GENOMIC DNA]</scope>
    <source>
        <strain evidence="1 2">Ve08.2h10</strain>
    </source>
</reference>
<keyword evidence="2" id="KW-1185">Reference proteome</keyword>
<dbReference type="Proteomes" id="UP000054538">
    <property type="component" value="Unassembled WGS sequence"/>
</dbReference>
<gene>
    <name evidence="1" type="ORF">PAXRUDRAFT_292861</name>
</gene>
<organism evidence="1 2">
    <name type="scientific">Paxillus rubicundulus Ve08.2h10</name>
    <dbReference type="NCBI Taxonomy" id="930991"/>
    <lineage>
        <taxon>Eukaryota</taxon>
        <taxon>Fungi</taxon>
        <taxon>Dikarya</taxon>
        <taxon>Basidiomycota</taxon>
        <taxon>Agaricomycotina</taxon>
        <taxon>Agaricomycetes</taxon>
        <taxon>Agaricomycetidae</taxon>
        <taxon>Boletales</taxon>
        <taxon>Paxilineae</taxon>
        <taxon>Paxillaceae</taxon>
        <taxon>Paxillus</taxon>
    </lineage>
</organism>
<name>A0A0D0E5H9_9AGAM</name>
<protein>
    <submittedName>
        <fullName evidence="1">Uncharacterized protein</fullName>
    </submittedName>
</protein>
<evidence type="ECO:0000313" key="2">
    <source>
        <dbReference type="Proteomes" id="UP000054538"/>
    </source>
</evidence>
<reference evidence="2" key="2">
    <citation type="submission" date="2015-01" db="EMBL/GenBank/DDBJ databases">
        <title>Evolutionary Origins and Diversification of the Mycorrhizal Mutualists.</title>
        <authorList>
            <consortium name="DOE Joint Genome Institute"/>
            <consortium name="Mycorrhizal Genomics Consortium"/>
            <person name="Kohler A."/>
            <person name="Kuo A."/>
            <person name="Nagy L.G."/>
            <person name="Floudas D."/>
            <person name="Copeland A."/>
            <person name="Barry K.W."/>
            <person name="Cichocki N."/>
            <person name="Veneault-Fourrey C."/>
            <person name="LaButti K."/>
            <person name="Lindquist E.A."/>
            <person name="Lipzen A."/>
            <person name="Lundell T."/>
            <person name="Morin E."/>
            <person name="Murat C."/>
            <person name="Riley R."/>
            <person name="Ohm R."/>
            <person name="Sun H."/>
            <person name="Tunlid A."/>
            <person name="Henrissat B."/>
            <person name="Grigoriev I.V."/>
            <person name="Hibbett D.S."/>
            <person name="Martin F."/>
        </authorList>
    </citation>
    <scope>NUCLEOTIDE SEQUENCE [LARGE SCALE GENOMIC DNA]</scope>
    <source>
        <strain evidence="2">Ve08.2h10</strain>
    </source>
</reference>
<dbReference type="EMBL" id="KN824976">
    <property type="protein sequence ID" value="KIK96639.1"/>
    <property type="molecule type" value="Genomic_DNA"/>
</dbReference>